<organism evidence="5 6">
    <name type="scientific">Kazachstania africana (strain ATCC 22294 / BCRC 22015 / CBS 2517 / CECT 1963 / NBRC 1671 / NRRL Y-8276)</name>
    <name type="common">Yeast</name>
    <name type="synonym">Kluyveromyces africanus</name>
    <dbReference type="NCBI Taxonomy" id="1071382"/>
    <lineage>
        <taxon>Eukaryota</taxon>
        <taxon>Fungi</taxon>
        <taxon>Dikarya</taxon>
        <taxon>Ascomycota</taxon>
        <taxon>Saccharomycotina</taxon>
        <taxon>Saccharomycetes</taxon>
        <taxon>Saccharomycetales</taxon>
        <taxon>Saccharomycetaceae</taxon>
        <taxon>Kazachstania</taxon>
    </lineage>
</organism>
<keyword evidence="2" id="KW-0378">Hydrolase</keyword>
<accession>H2AW57</accession>
<sequence>MRVIRVPVPKFKGDFSKNVREVEEDGVVFKSDLLTQLAAARSALERYKPEKIVTLGGDCLVSLAPFAYLSEKYGEDFGILWIDTHPDISQPGQLNHAHTYVLGNLMGHGENDFVSKLVPKPAGASNVMIAGIHDPFDHEEEFLTRYNVSTCSAKEVQAGAKSVPQWIHDRKIKKLAIHIDLDVLNEAKFHSLLFSRPDAPDKYGYAQGELSMQNVIDLVNQVKEDCTIVGITVAEYLPWDAINLKAMLQKLPLIGDDCN</sequence>
<dbReference type="EMBL" id="HE650826">
    <property type="protein sequence ID" value="CCF58607.1"/>
    <property type="molecule type" value="Genomic_DNA"/>
</dbReference>
<name>H2AW57_KAZAF</name>
<reference evidence="5 6" key="1">
    <citation type="journal article" date="2011" name="Proc. Natl. Acad. Sci. U.S.A.">
        <title>Evolutionary erosion of yeast sex chromosomes by mating-type switching accidents.</title>
        <authorList>
            <person name="Gordon J.L."/>
            <person name="Armisen D."/>
            <person name="Proux-Wera E."/>
            <person name="Oheigeartaigh S.S."/>
            <person name="Byrne K.P."/>
            <person name="Wolfe K.H."/>
        </authorList>
    </citation>
    <scope>NUCLEOTIDE SEQUENCE [LARGE SCALE GENOMIC DNA]</scope>
    <source>
        <strain evidence="6">ATCC 22294 / BCRC 22015 / CBS 2517 / CECT 1963 / NBRC 1671 / NRRL Y-8276</strain>
    </source>
</reference>
<dbReference type="eggNOG" id="ENOG502RZFP">
    <property type="taxonomic scope" value="Eukaryota"/>
</dbReference>
<dbReference type="PANTHER" id="PTHR43782">
    <property type="entry name" value="ARGINASE"/>
    <property type="match status" value="1"/>
</dbReference>
<gene>
    <name evidence="5" type="primary">KAFR0F00125</name>
    <name evidence="5" type="ORF">KAFR_0F00125</name>
</gene>
<evidence type="ECO:0000256" key="1">
    <source>
        <dbReference type="ARBA" id="ARBA00022723"/>
    </source>
</evidence>
<dbReference type="PANTHER" id="PTHR43782:SF3">
    <property type="entry name" value="ARGINASE"/>
    <property type="match status" value="1"/>
</dbReference>
<dbReference type="GO" id="GO:0005634">
    <property type="term" value="C:nucleus"/>
    <property type="evidence" value="ECO:0007669"/>
    <property type="project" value="TreeGrafter"/>
</dbReference>
<dbReference type="CDD" id="cd09999">
    <property type="entry name" value="Arginase-like_1"/>
    <property type="match status" value="1"/>
</dbReference>
<protein>
    <recommendedName>
        <fullName evidence="7">Arginase</fullName>
    </recommendedName>
</protein>
<dbReference type="InterPro" id="IPR023696">
    <property type="entry name" value="Ureohydrolase_dom_sf"/>
</dbReference>
<keyword evidence="6" id="KW-1185">Reference proteome</keyword>
<evidence type="ECO:0000313" key="6">
    <source>
        <dbReference type="Proteomes" id="UP000005220"/>
    </source>
</evidence>
<dbReference type="RefSeq" id="XP_003957742.1">
    <property type="nucleotide sequence ID" value="XM_003957693.1"/>
</dbReference>
<dbReference type="HOGENOM" id="CLU_085654_0_0_1"/>
<dbReference type="STRING" id="1071382.H2AW57"/>
<evidence type="ECO:0008006" key="7">
    <source>
        <dbReference type="Google" id="ProtNLM"/>
    </source>
</evidence>
<dbReference type="InterPro" id="IPR006035">
    <property type="entry name" value="Ureohydrolase"/>
</dbReference>
<keyword evidence="1" id="KW-0479">Metal-binding</keyword>
<dbReference type="Gene3D" id="3.40.800.10">
    <property type="entry name" value="Ureohydrolase domain"/>
    <property type="match status" value="1"/>
</dbReference>
<dbReference type="Proteomes" id="UP000005220">
    <property type="component" value="Chromosome 6"/>
</dbReference>
<dbReference type="AlphaFoldDB" id="H2AW57"/>
<evidence type="ECO:0000256" key="4">
    <source>
        <dbReference type="PROSITE-ProRule" id="PRU00742"/>
    </source>
</evidence>
<dbReference type="SUPFAM" id="SSF52768">
    <property type="entry name" value="Arginase/deacetylase"/>
    <property type="match status" value="1"/>
</dbReference>
<dbReference type="GO" id="GO:0005829">
    <property type="term" value="C:cytosol"/>
    <property type="evidence" value="ECO:0007669"/>
    <property type="project" value="TreeGrafter"/>
</dbReference>
<dbReference type="OrthoDB" id="9992747at2759"/>
<dbReference type="PROSITE" id="PS51409">
    <property type="entry name" value="ARGINASE_2"/>
    <property type="match status" value="1"/>
</dbReference>
<evidence type="ECO:0000313" key="5">
    <source>
        <dbReference type="EMBL" id="CCF58607.1"/>
    </source>
</evidence>
<keyword evidence="3" id="KW-0464">Manganese</keyword>
<proteinExistence type="inferred from homology"/>
<dbReference type="Pfam" id="PF00491">
    <property type="entry name" value="Arginase"/>
    <property type="match status" value="1"/>
</dbReference>
<evidence type="ECO:0000256" key="3">
    <source>
        <dbReference type="ARBA" id="ARBA00023211"/>
    </source>
</evidence>
<dbReference type="GO" id="GO:0004053">
    <property type="term" value="F:arginase activity"/>
    <property type="evidence" value="ECO:0007669"/>
    <property type="project" value="TreeGrafter"/>
</dbReference>
<dbReference type="GeneID" id="13884075"/>
<dbReference type="KEGG" id="kaf:KAFR_0F00125"/>
<dbReference type="GO" id="GO:0030145">
    <property type="term" value="F:manganese ion binding"/>
    <property type="evidence" value="ECO:0007669"/>
    <property type="project" value="TreeGrafter"/>
</dbReference>
<evidence type="ECO:0000256" key="2">
    <source>
        <dbReference type="ARBA" id="ARBA00022801"/>
    </source>
</evidence>
<comment type="similarity">
    <text evidence="4">Belongs to the arginase family.</text>
</comment>
<dbReference type="InParanoid" id="H2AW57"/>